<keyword evidence="1 2" id="KW-0597">Phosphoprotein</keyword>
<keyword evidence="5" id="KW-1185">Reference proteome</keyword>
<evidence type="ECO:0000313" key="5">
    <source>
        <dbReference type="Proteomes" id="UP001061361"/>
    </source>
</evidence>
<feature type="domain" description="Response regulatory" evidence="3">
    <location>
        <begin position="1"/>
        <end position="91"/>
    </location>
</feature>
<sequence length="100" mass="11004">MVGNGPEVINILNSVYFDLVLMDVDTEGTRDFRTARAIRQMDEVIAGIPIIALSGTSDPQVGSRCLKAGMNGFLAKPFSLLDFTDALRKMHNRRIFGQST</sequence>
<feature type="modified residue" description="4-aspartylphosphate" evidence="2">
    <location>
        <position position="23"/>
    </location>
</feature>
<name>A0ABM8ATF4_9BACT</name>
<reference evidence="4" key="1">
    <citation type="submission" date="2022-08" db="EMBL/GenBank/DDBJ databases">
        <title>Genome Sequence of the sulphate-reducing bacterium, Pseudodesulfovibrio portus JCM14722.</title>
        <authorList>
            <person name="Kondo R."/>
            <person name="Kataoka T."/>
        </authorList>
    </citation>
    <scope>NUCLEOTIDE SEQUENCE</scope>
    <source>
        <strain evidence="4">JCM 14722</strain>
    </source>
</reference>
<dbReference type="InterPro" id="IPR050595">
    <property type="entry name" value="Bact_response_regulator"/>
</dbReference>
<dbReference type="EMBL" id="AP026708">
    <property type="protein sequence ID" value="BDQ34768.1"/>
    <property type="molecule type" value="Genomic_DNA"/>
</dbReference>
<evidence type="ECO:0000256" key="1">
    <source>
        <dbReference type="ARBA" id="ARBA00022553"/>
    </source>
</evidence>
<dbReference type="PROSITE" id="PS50110">
    <property type="entry name" value="RESPONSE_REGULATORY"/>
    <property type="match status" value="1"/>
</dbReference>
<gene>
    <name evidence="4" type="ORF">JCM14722_23100</name>
</gene>
<dbReference type="InterPro" id="IPR001789">
    <property type="entry name" value="Sig_transdc_resp-reg_receiver"/>
</dbReference>
<evidence type="ECO:0000313" key="4">
    <source>
        <dbReference type="EMBL" id="BDQ34768.1"/>
    </source>
</evidence>
<dbReference type="CDD" id="cd17546">
    <property type="entry name" value="REC_hyHK_CKI1_RcsC-like"/>
    <property type="match status" value="1"/>
</dbReference>
<dbReference type="Gene3D" id="3.40.50.2300">
    <property type="match status" value="1"/>
</dbReference>
<dbReference type="InterPro" id="IPR011006">
    <property type="entry name" value="CheY-like_superfamily"/>
</dbReference>
<proteinExistence type="predicted"/>
<dbReference type="PANTHER" id="PTHR44591">
    <property type="entry name" value="STRESS RESPONSE REGULATOR PROTEIN 1"/>
    <property type="match status" value="1"/>
</dbReference>
<accession>A0ABM8ATF4</accession>
<protein>
    <recommendedName>
        <fullName evidence="3">Response regulatory domain-containing protein</fullName>
    </recommendedName>
</protein>
<evidence type="ECO:0000259" key="3">
    <source>
        <dbReference type="PROSITE" id="PS50110"/>
    </source>
</evidence>
<evidence type="ECO:0000256" key="2">
    <source>
        <dbReference type="PROSITE-ProRule" id="PRU00169"/>
    </source>
</evidence>
<dbReference type="Proteomes" id="UP001061361">
    <property type="component" value="Chromosome"/>
</dbReference>
<dbReference type="Pfam" id="PF00072">
    <property type="entry name" value="Response_reg"/>
    <property type="match status" value="1"/>
</dbReference>
<dbReference type="SUPFAM" id="SSF52172">
    <property type="entry name" value="CheY-like"/>
    <property type="match status" value="1"/>
</dbReference>
<organism evidence="4 5">
    <name type="scientific">Pseudodesulfovibrio portus</name>
    <dbReference type="NCBI Taxonomy" id="231439"/>
    <lineage>
        <taxon>Bacteria</taxon>
        <taxon>Pseudomonadati</taxon>
        <taxon>Thermodesulfobacteriota</taxon>
        <taxon>Desulfovibrionia</taxon>
        <taxon>Desulfovibrionales</taxon>
        <taxon>Desulfovibrionaceae</taxon>
    </lineage>
</organism>
<dbReference type="PANTHER" id="PTHR44591:SF3">
    <property type="entry name" value="RESPONSE REGULATORY DOMAIN-CONTAINING PROTEIN"/>
    <property type="match status" value="1"/>
</dbReference>